<evidence type="ECO:0000256" key="3">
    <source>
        <dbReference type="ARBA" id="ARBA00022729"/>
    </source>
</evidence>
<evidence type="ECO:0000256" key="4">
    <source>
        <dbReference type="SAM" id="SignalP"/>
    </source>
</evidence>
<dbReference type="PROSITE" id="PS51257">
    <property type="entry name" value="PROKAR_LIPOPROTEIN"/>
    <property type="match status" value="1"/>
</dbReference>
<sequence>MKRSRVLLAVATAALLTGVLAACSDGDDTAGGDDGPVTIRLLEYQQARADAVEPHLAAFEQAMAEQGRDIEVELIVDPLTDEQFRTKITQQFHSGTAPDVIDMGSTHVTGFAGAGYLLELDEYLDEWDTWGEYFDPVKDAARQVDGHFYAVPHEANVQSLFYRKDVLEQLGVDTSQPQTWDDLIARLEQVTAQTGEPSIVIPAGTAWGGGTWTEGFLPIAAGTGSTFYDEETGRWTLESEGLTASFDLYARLVEAGLMPVQDLLNPNPWEPTKYVRFPEGTMPVAAQGTWGWRYDWGPEGTAPIEDVQQKVGTWDYPALVPGTEPYSISGGGFVYAINAETEHAEAAMELAKWLSEGTAAAEQLAAIGAAAPHPGIADIEPYASDPSLLDAEEKVRTGIRAPFGDGADQVSQAVQSATEAILLGDADGEQAASAFAEEAAELLGDALVEQ</sequence>
<keyword evidence="2" id="KW-0813">Transport</keyword>
<dbReference type="SUPFAM" id="SSF53850">
    <property type="entry name" value="Periplasmic binding protein-like II"/>
    <property type="match status" value="1"/>
</dbReference>
<dbReference type="Gene3D" id="3.40.190.10">
    <property type="entry name" value="Periplasmic binding protein-like II"/>
    <property type="match status" value="1"/>
</dbReference>
<dbReference type="EMBL" id="POTW01000001">
    <property type="protein sequence ID" value="PZF86752.1"/>
    <property type="molecule type" value="Genomic_DNA"/>
</dbReference>
<dbReference type="InterPro" id="IPR050490">
    <property type="entry name" value="Bact_solute-bd_prot1"/>
</dbReference>
<dbReference type="AlphaFoldDB" id="A0A2W2BL61"/>
<evidence type="ECO:0000313" key="6">
    <source>
        <dbReference type="Proteomes" id="UP000248764"/>
    </source>
</evidence>
<name>A0A2W2BL61_9ACTN</name>
<dbReference type="Proteomes" id="UP000248764">
    <property type="component" value="Unassembled WGS sequence"/>
</dbReference>
<gene>
    <name evidence="5" type="ORF">C1I92_00860</name>
</gene>
<dbReference type="PANTHER" id="PTHR43649">
    <property type="entry name" value="ARABINOSE-BINDING PROTEIN-RELATED"/>
    <property type="match status" value="1"/>
</dbReference>
<reference evidence="5 6" key="1">
    <citation type="submission" date="2018-01" db="EMBL/GenBank/DDBJ databases">
        <title>Draft genome sequence of Jiangella sp. GTF31.</title>
        <authorList>
            <person name="Sahin N."/>
            <person name="Ay H."/>
            <person name="Saygin H."/>
        </authorList>
    </citation>
    <scope>NUCLEOTIDE SEQUENCE [LARGE SCALE GENOMIC DNA]</scope>
    <source>
        <strain evidence="5 6">GTF31</strain>
    </source>
</reference>
<keyword evidence="3 4" id="KW-0732">Signal</keyword>
<proteinExistence type="inferred from homology"/>
<protein>
    <recommendedName>
        <fullName evidence="7">Sugar ABC transporter substrate-binding protein</fullName>
    </recommendedName>
</protein>
<dbReference type="InterPro" id="IPR006059">
    <property type="entry name" value="SBP"/>
</dbReference>
<accession>A0A2W2BL61</accession>
<evidence type="ECO:0008006" key="7">
    <source>
        <dbReference type="Google" id="ProtNLM"/>
    </source>
</evidence>
<evidence type="ECO:0000256" key="2">
    <source>
        <dbReference type="ARBA" id="ARBA00022448"/>
    </source>
</evidence>
<comment type="similarity">
    <text evidence="1">Belongs to the bacterial solute-binding protein 1 family.</text>
</comment>
<evidence type="ECO:0000256" key="1">
    <source>
        <dbReference type="ARBA" id="ARBA00008520"/>
    </source>
</evidence>
<keyword evidence="6" id="KW-1185">Reference proteome</keyword>
<dbReference type="PANTHER" id="PTHR43649:SF34">
    <property type="entry name" value="ABC TRANSPORTER PERIPLASMIC-BINDING PROTEIN YCJN-RELATED"/>
    <property type="match status" value="1"/>
</dbReference>
<dbReference type="RefSeq" id="WP_111252751.1">
    <property type="nucleotide sequence ID" value="NZ_POTW01000001.1"/>
</dbReference>
<feature type="chain" id="PRO_5039419886" description="Sugar ABC transporter substrate-binding protein" evidence="4">
    <location>
        <begin position="22"/>
        <end position="450"/>
    </location>
</feature>
<comment type="caution">
    <text evidence="5">The sequence shown here is derived from an EMBL/GenBank/DDBJ whole genome shotgun (WGS) entry which is preliminary data.</text>
</comment>
<dbReference type="Pfam" id="PF01547">
    <property type="entry name" value="SBP_bac_1"/>
    <property type="match status" value="1"/>
</dbReference>
<feature type="signal peptide" evidence="4">
    <location>
        <begin position="1"/>
        <end position="21"/>
    </location>
</feature>
<organism evidence="5 6">
    <name type="scientific">Jiangella anatolica</name>
    <dbReference type="NCBI Taxonomy" id="2670374"/>
    <lineage>
        <taxon>Bacteria</taxon>
        <taxon>Bacillati</taxon>
        <taxon>Actinomycetota</taxon>
        <taxon>Actinomycetes</taxon>
        <taxon>Jiangellales</taxon>
        <taxon>Jiangellaceae</taxon>
        <taxon>Jiangella</taxon>
    </lineage>
</organism>
<evidence type="ECO:0000313" key="5">
    <source>
        <dbReference type="EMBL" id="PZF86752.1"/>
    </source>
</evidence>